<feature type="compositionally biased region" description="Polar residues" evidence="1">
    <location>
        <begin position="97"/>
        <end position="114"/>
    </location>
</feature>
<dbReference type="Proteomes" id="UP001652700">
    <property type="component" value="Unplaced"/>
</dbReference>
<dbReference type="EnsemblMetazoa" id="XM_050649229.1">
    <property type="protein sequence ID" value="XP_050505186.1"/>
    <property type="gene ID" value="LOC126883580"/>
</dbReference>
<keyword evidence="3" id="KW-1185">Reference proteome</keyword>
<feature type="region of interest" description="Disordered" evidence="1">
    <location>
        <begin position="1"/>
        <end position="117"/>
    </location>
</feature>
<organism evidence="2 3">
    <name type="scientific">Diabrotica virgifera virgifera</name>
    <name type="common">western corn rootworm</name>
    <dbReference type="NCBI Taxonomy" id="50390"/>
    <lineage>
        <taxon>Eukaryota</taxon>
        <taxon>Metazoa</taxon>
        <taxon>Ecdysozoa</taxon>
        <taxon>Arthropoda</taxon>
        <taxon>Hexapoda</taxon>
        <taxon>Insecta</taxon>
        <taxon>Pterygota</taxon>
        <taxon>Neoptera</taxon>
        <taxon>Endopterygota</taxon>
        <taxon>Coleoptera</taxon>
        <taxon>Polyphaga</taxon>
        <taxon>Cucujiformia</taxon>
        <taxon>Chrysomeloidea</taxon>
        <taxon>Chrysomelidae</taxon>
        <taxon>Galerucinae</taxon>
        <taxon>Diabroticina</taxon>
        <taxon>Diabroticites</taxon>
        <taxon>Diabrotica</taxon>
    </lineage>
</organism>
<sequence>MERQAKEKAEGHEKDPQQEPEEEVIRGEEDASSSEEEEEITEDNDYNTESEIELNDKESSDSDNESDGESLESDEDEYFIAKDNQTKWYKNSVEHAPNSQTISAPENTTENAPNSVYYGQEANSPIANIPQNQFIFPAQLQQFPLQSQPMYHVQNNPSTAEQTSKRQINLENIHSENSDIEFSEEEDK</sequence>
<feature type="compositionally biased region" description="Acidic residues" evidence="1">
    <location>
        <begin position="61"/>
        <end position="78"/>
    </location>
</feature>
<proteinExistence type="predicted"/>
<feature type="compositionally biased region" description="Basic and acidic residues" evidence="1">
    <location>
        <begin position="1"/>
        <end position="29"/>
    </location>
</feature>
<name>A0ABM5K4S0_DIAVI</name>
<evidence type="ECO:0000313" key="2">
    <source>
        <dbReference type="EnsemblMetazoa" id="XP_050505186.1"/>
    </source>
</evidence>
<reference evidence="2" key="1">
    <citation type="submission" date="2025-05" db="UniProtKB">
        <authorList>
            <consortium name="EnsemblMetazoa"/>
        </authorList>
    </citation>
    <scope>IDENTIFICATION</scope>
</reference>
<protein>
    <submittedName>
        <fullName evidence="2">Uncharacterized protein</fullName>
    </submittedName>
</protein>
<dbReference type="RefSeq" id="XP_050505186.1">
    <property type="nucleotide sequence ID" value="XM_050649229.1"/>
</dbReference>
<feature type="compositionally biased region" description="Acidic residues" evidence="1">
    <location>
        <begin position="30"/>
        <end position="53"/>
    </location>
</feature>
<accession>A0ABM5K4S0</accession>
<evidence type="ECO:0000313" key="3">
    <source>
        <dbReference type="Proteomes" id="UP001652700"/>
    </source>
</evidence>
<evidence type="ECO:0000256" key="1">
    <source>
        <dbReference type="SAM" id="MobiDB-lite"/>
    </source>
</evidence>
<dbReference type="GeneID" id="126883580"/>